<dbReference type="Proteomes" id="UP000029120">
    <property type="component" value="Chromosome 4"/>
</dbReference>
<sequence length="751" mass="83188">MATTYPFPDSVHVSSSVTLKLNDTNYLLWKTQFESLLSSQKFIGFVNGAVIAPPPTSLVVNGEVTIEVPNPQYESWFCTDQLVRSWLFGTLSEEVLGYVHSLSTSHQIWESLAENFNKSSVAREFSLRRSLQLLSKKDKSLSTYYREFKGICDSLSSIGKPVDESLNIFGFLNGLGCEYDPITTVIQSSLSKLSPPTFNDVVSEVQSFDSMLQSYEADNNVTPHLAFNTERFEKSQEDEVNGQAQAFSALQIADSNGRDWYPDSGASAHVTASPTSLQTASAYTGNDTVLVGDGAYLPITHVGSTTISSSKSMIPLNEKVVAKGPRSDGLYLLKNPEIVALYSNRQCAASEESSSPTNEQAPNESSSLQLLSKPVIVNPTATPAPAAPSPPDSPIAPSPGPPTEPDSPEFPHPGSPQPESPPIEQPVQEEAPEHTPTLAETHAMSTRGKHGIFKPNQRYALLASLYTTDEPKTIVSAMKHPRWNEAVMEEMERIHMLNTWSLVPMTEDMNVLDSKWVFRTKLHPDGELDKLKARLVAKGFNQEEGVDYLETFSHVVRTGTIRLVLNIATAKGWPIKQLDVSNAFLHGSDSSFLDQTLQALNKRFSMKDLGQPRYFLGIEIVSNSEGLFLHQAAYAADILHQAAMTDCNPMPSPLPQNLDNLNSELFSEPTYFRSLAGKLQYLTITRPDIQFAVNFVCQKMHSPTVADFTLLKRILRLQSNSPFDYWFLFAAWTKSHLMVCKETTHRLSLLH</sequence>
<keyword evidence="5" id="KW-1185">Reference proteome</keyword>
<evidence type="ECO:0000259" key="2">
    <source>
        <dbReference type="Pfam" id="PF07727"/>
    </source>
</evidence>
<reference evidence="5" key="1">
    <citation type="journal article" date="2015" name="Nat. Plants">
        <title>Genome expansion of Arabis alpina linked with retrotransposition and reduced symmetric DNA methylation.</title>
        <authorList>
            <person name="Willing E.M."/>
            <person name="Rawat V."/>
            <person name="Mandakova T."/>
            <person name="Maumus F."/>
            <person name="James G.V."/>
            <person name="Nordstroem K.J."/>
            <person name="Becker C."/>
            <person name="Warthmann N."/>
            <person name="Chica C."/>
            <person name="Szarzynska B."/>
            <person name="Zytnicki M."/>
            <person name="Albani M.C."/>
            <person name="Kiefer C."/>
            <person name="Bergonzi S."/>
            <person name="Castaings L."/>
            <person name="Mateos J.L."/>
            <person name="Berns M.C."/>
            <person name="Bujdoso N."/>
            <person name="Piofczyk T."/>
            <person name="de Lorenzo L."/>
            <person name="Barrero-Sicilia C."/>
            <person name="Mateos I."/>
            <person name="Piednoel M."/>
            <person name="Hagmann J."/>
            <person name="Chen-Min-Tao R."/>
            <person name="Iglesias-Fernandez R."/>
            <person name="Schuster S.C."/>
            <person name="Alonso-Blanco C."/>
            <person name="Roudier F."/>
            <person name="Carbonero P."/>
            <person name="Paz-Ares J."/>
            <person name="Davis S.J."/>
            <person name="Pecinka A."/>
            <person name="Quesneville H."/>
            <person name="Colot V."/>
            <person name="Lysak M.A."/>
            <person name="Weigel D."/>
            <person name="Coupland G."/>
            <person name="Schneeberger K."/>
        </authorList>
    </citation>
    <scope>NUCLEOTIDE SEQUENCE [LARGE SCALE GENOMIC DNA]</scope>
    <source>
        <strain evidence="5">cv. Pajares</strain>
    </source>
</reference>
<name>A0A087H375_ARAAL</name>
<dbReference type="eggNOG" id="KOG0017">
    <property type="taxonomic scope" value="Eukaryota"/>
</dbReference>
<dbReference type="OMA" id="RADMINC"/>
<dbReference type="InterPro" id="IPR013103">
    <property type="entry name" value="RVT_2"/>
</dbReference>
<dbReference type="Pfam" id="PF14244">
    <property type="entry name" value="Retrotran_gag_3"/>
    <property type="match status" value="1"/>
</dbReference>
<protein>
    <recommendedName>
        <fullName evidence="6">Reverse transcriptase Ty1/copia-type domain-containing protein</fullName>
    </recommendedName>
</protein>
<dbReference type="InterPro" id="IPR029472">
    <property type="entry name" value="Copia-like_N"/>
</dbReference>
<accession>A0A087H375</accession>
<feature type="region of interest" description="Disordered" evidence="1">
    <location>
        <begin position="349"/>
        <end position="368"/>
    </location>
</feature>
<feature type="region of interest" description="Disordered" evidence="1">
    <location>
        <begin position="378"/>
        <end position="436"/>
    </location>
</feature>
<dbReference type="Pfam" id="PF07727">
    <property type="entry name" value="RVT_2"/>
    <property type="match status" value="1"/>
</dbReference>
<evidence type="ECO:0000313" key="4">
    <source>
        <dbReference type="EMBL" id="KFK36577.1"/>
    </source>
</evidence>
<organism evidence="4 5">
    <name type="scientific">Arabis alpina</name>
    <name type="common">Alpine rock-cress</name>
    <dbReference type="NCBI Taxonomy" id="50452"/>
    <lineage>
        <taxon>Eukaryota</taxon>
        <taxon>Viridiplantae</taxon>
        <taxon>Streptophyta</taxon>
        <taxon>Embryophyta</taxon>
        <taxon>Tracheophyta</taxon>
        <taxon>Spermatophyta</taxon>
        <taxon>Magnoliopsida</taxon>
        <taxon>eudicotyledons</taxon>
        <taxon>Gunneridae</taxon>
        <taxon>Pentapetalae</taxon>
        <taxon>rosids</taxon>
        <taxon>malvids</taxon>
        <taxon>Brassicales</taxon>
        <taxon>Brassicaceae</taxon>
        <taxon>Arabideae</taxon>
        <taxon>Arabis</taxon>
    </lineage>
</organism>
<dbReference type="Gramene" id="KFK36577">
    <property type="protein sequence ID" value="KFK36577"/>
    <property type="gene ID" value="AALP_AA4G141700"/>
</dbReference>
<dbReference type="PANTHER" id="PTHR47481">
    <property type="match status" value="1"/>
</dbReference>
<dbReference type="PANTHER" id="PTHR47481:SF10">
    <property type="entry name" value="COPIA-LIKE POLYPROTEIN_RETROTRANSPOSON"/>
    <property type="match status" value="1"/>
</dbReference>
<dbReference type="EMBL" id="CM002872">
    <property type="protein sequence ID" value="KFK36577.1"/>
    <property type="molecule type" value="Genomic_DNA"/>
</dbReference>
<evidence type="ECO:0000259" key="3">
    <source>
        <dbReference type="Pfam" id="PF14244"/>
    </source>
</evidence>
<proteinExistence type="predicted"/>
<feature type="domain" description="Reverse transcriptase Ty1/copia-type" evidence="2">
    <location>
        <begin position="498"/>
        <end position="587"/>
    </location>
</feature>
<evidence type="ECO:0008006" key="6">
    <source>
        <dbReference type="Google" id="ProtNLM"/>
    </source>
</evidence>
<dbReference type="Pfam" id="PF14223">
    <property type="entry name" value="Retrotran_gag_2"/>
    <property type="match status" value="1"/>
</dbReference>
<dbReference type="AlphaFoldDB" id="A0A087H375"/>
<dbReference type="InterPro" id="IPR043502">
    <property type="entry name" value="DNA/RNA_pol_sf"/>
</dbReference>
<gene>
    <name evidence="4" type="ordered locus">AALP_Aa4g141700</name>
</gene>
<dbReference type="OrthoDB" id="1752173at2759"/>
<feature type="domain" description="Retrotransposon Copia-like N-terminal" evidence="3">
    <location>
        <begin position="14"/>
        <end position="54"/>
    </location>
</feature>
<evidence type="ECO:0000313" key="5">
    <source>
        <dbReference type="Proteomes" id="UP000029120"/>
    </source>
</evidence>
<feature type="compositionally biased region" description="Pro residues" evidence="1">
    <location>
        <begin position="385"/>
        <end position="424"/>
    </location>
</feature>
<evidence type="ECO:0000256" key="1">
    <source>
        <dbReference type="SAM" id="MobiDB-lite"/>
    </source>
</evidence>
<dbReference type="SUPFAM" id="SSF56672">
    <property type="entry name" value="DNA/RNA polymerases"/>
    <property type="match status" value="1"/>
</dbReference>